<dbReference type="EMBL" id="AZHX01000064">
    <property type="protein sequence ID" value="ETX09052.1"/>
    <property type="molecule type" value="Genomic_DNA"/>
</dbReference>
<evidence type="ECO:0000313" key="2">
    <source>
        <dbReference type="Proteomes" id="UP000019140"/>
    </source>
</evidence>
<sequence>GRVQVPCQGLDTASLERCELYFGITATRPALASSSLVMGIVPRDADGSGLQVQQNGNSSNVVPFTTAQLLAENLHPVANPAVDHNGAIYTTISGSKGQQVPVSIYRISPHGEVEPFASGIANATALAFAPDGELYVSSRHTGKILRVDANGTVSSIADKLGIVTGIAFDSQGRLHVGDRRGTIYQLTGSGEPRSLAKLPPSIAAYHLAFDQQDRLYVSYPTLSGYDNLYVITPDGECQTLATGLGRPQGIALDREQNLYIVSHVGGEGGVFKRTPDGELQQVVAGVNLVGIAFGMDTELILTDNSAVYKLDADVQGQS</sequence>
<gene>
    <name evidence="1" type="ORF">ETSY2_01710</name>
</gene>
<reference evidence="1 2" key="1">
    <citation type="journal article" date="2014" name="Nature">
        <title>An environmental bacterial taxon with a large and distinct metabolic repertoire.</title>
        <authorList>
            <person name="Wilson M.C."/>
            <person name="Mori T."/>
            <person name="Ruckert C."/>
            <person name="Uria A.R."/>
            <person name="Helf M.J."/>
            <person name="Takada K."/>
            <person name="Gernert C."/>
            <person name="Steffens U.A."/>
            <person name="Heycke N."/>
            <person name="Schmitt S."/>
            <person name="Rinke C."/>
            <person name="Helfrich E.J."/>
            <person name="Brachmann A.O."/>
            <person name="Gurgui C."/>
            <person name="Wakimoto T."/>
            <person name="Kracht M."/>
            <person name="Crusemann M."/>
            <person name="Hentschel U."/>
            <person name="Abe I."/>
            <person name="Matsunaga S."/>
            <person name="Kalinowski J."/>
            <person name="Takeyama H."/>
            <person name="Piel J."/>
        </authorList>
    </citation>
    <scope>NUCLEOTIDE SEQUENCE [LARGE SCALE GENOMIC DNA]</scope>
    <source>
        <strain evidence="2">TSY2</strain>
    </source>
</reference>
<comment type="caution">
    <text evidence="1">The sequence shown here is derived from an EMBL/GenBank/DDBJ whole genome shotgun (WGS) entry which is preliminary data.</text>
</comment>
<name>W4MH69_9BACT</name>
<dbReference type="Gene3D" id="2.120.10.30">
    <property type="entry name" value="TolB, C-terminal domain"/>
    <property type="match status" value="1"/>
</dbReference>
<keyword evidence="2" id="KW-1185">Reference proteome</keyword>
<protein>
    <recommendedName>
        <fullName evidence="3">SMP-30/Gluconolactonase/LRE-like region domain-containing protein</fullName>
    </recommendedName>
</protein>
<dbReference type="Proteomes" id="UP000019140">
    <property type="component" value="Unassembled WGS sequence"/>
</dbReference>
<evidence type="ECO:0008006" key="3">
    <source>
        <dbReference type="Google" id="ProtNLM"/>
    </source>
</evidence>
<dbReference type="AlphaFoldDB" id="W4MH69"/>
<organism evidence="1 2">
    <name type="scientific">Candidatus Entotheonella gemina</name>
    <dbReference type="NCBI Taxonomy" id="1429439"/>
    <lineage>
        <taxon>Bacteria</taxon>
        <taxon>Pseudomonadati</taxon>
        <taxon>Nitrospinota/Tectimicrobiota group</taxon>
        <taxon>Candidatus Tectimicrobiota</taxon>
        <taxon>Candidatus Entotheonellia</taxon>
        <taxon>Candidatus Entotheonellales</taxon>
        <taxon>Candidatus Entotheonellaceae</taxon>
        <taxon>Candidatus Entotheonella</taxon>
    </lineage>
</organism>
<feature type="non-terminal residue" evidence="1">
    <location>
        <position position="1"/>
    </location>
</feature>
<evidence type="ECO:0000313" key="1">
    <source>
        <dbReference type="EMBL" id="ETX09052.1"/>
    </source>
</evidence>
<dbReference type="HOGENOM" id="CLU_800828_0_0_7"/>
<dbReference type="PANTHER" id="PTHR47572:SF4">
    <property type="entry name" value="LACTONASE DRP35"/>
    <property type="match status" value="1"/>
</dbReference>
<dbReference type="InterPro" id="IPR011042">
    <property type="entry name" value="6-blade_b-propeller_TolB-like"/>
</dbReference>
<proteinExistence type="predicted"/>
<dbReference type="PANTHER" id="PTHR47572">
    <property type="entry name" value="LIPOPROTEIN-RELATED"/>
    <property type="match status" value="1"/>
</dbReference>
<accession>W4MH69</accession>
<dbReference type="InterPro" id="IPR051262">
    <property type="entry name" value="SMP-30/CGR1_Lactonase"/>
</dbReference>
<dbReference type="SUPFAM" id="SSF63829">
    <property type="entry name" value="Calcium-dependent phosphotriesterase"/>
    <property type="match status" value="1"/>
</dbReference>